<gene>
    <name evidence="1" type="ORF">JIP62_00960</name>
</gene>
<sequence>MTDLQALKVRLQQELDAYEIPAPHPEALGSPLPREWFEEGLSEMRAALVEPYLADVQDYDEAQGGAFMRQVSIVADDGDTMLLAYDPRDQTDFALVGREGDTLKIYSIRGDAVGCFLTR</sequence>
<evidence type="ECO:0000313" key="2">
    <source>
        <dbReference type="Proteomes" id="UP000595448"/>
    </source>
</evidence>
<organism evidence="1 2">
    <name type="scientific">Brevundimonas vitisensis</name>
    <dbReference type="NCBI Taxonomy" id="2800818"/>
    <lineage>
        <taxon>Bacteria</taxon>
        <taxon>Pseudomonadati</taxon>
        <taxon>Pseudomonadota</taxon>
        <taxon>Alphaproteobacteria</taxon>
        <taxon>Caulobacterales</taxon>
        <taxon>Caulobacteraceae</taxon>
        <taxon>Brevundimonas</taxon>
    </lineage>
</organism>
<evidence type="ECO:0008006" key="3">
    <source>
        <dbReference type="Google" id="ProtNLM"/>
    </source>
</evidence>
<evidence type="ECO:0000313" key="1">
    <source>
        <dbReference type="EMBL" id="QQQ18753.1"/>
    </source>
</evidence>
<dbReference type="Proteomes" id="UP000595448">
    <property type="component" value="Chromosome"/>
</dbReference>
<keyword evidence="2" id="KW-1185">Reference proteome</keyword>
<name>A0ABX7BPH1_9CAUL</name>
<protein>
    <recommendedName>
        <fullName evidence="3">SMI1/KNR4 family protein</fullName>
    </recommendedName>
</protein>
<dbReference type="RefSeq" id="WP_201103110.1">
    <property type="nucleotide sequence ID" value="NZ_CP067977.1"/>
</dbReference>
<reference evidence="1 2" key="1">
    <citation type="submission" date="2021-01" db="EMBL/GenBank/DDBJ databases">
        <title>Brevundimonas vitis sp. nov., an bacterium isolated from grape (Vitis vinifera).</title>
        <authorList>
            <person name="Jiang L."/>
            <person name="Lee J."/>
        </authorList>
    </citation>
    <scope>NUCLEOTIDE SEQUENCE [LARGE SCALE GENOMIC DNA]</scope>
    <source>
        <strain evidence="1 2">GRTSA-9</strain>
    </source>
</reference>
<accession>A0ABX7BPH1</accession>
<dbReference type="EMBL" id="CP067977">
    <property type="protein sequence ID" value="QQQ18753.1"/>
    <property type="molecule type" value="Genomic_DNA"/>
</dbReference>
<proteinExistence type="predicted"/>